<dbReference type="Proteomes" id="UP000316621">
    <property type="component" value="Chromosome 8"/>
</dbReference>
<protein>
    <submittedName>
        <fullName evidence="1">Uncharacterized protein</fullName>
    </submittedName>
</protein>
<reference evidence="1 2" key="1">
    <citation type="journal article" date="2018" name="Science">
        <title>The opium poppy genome and morphinan production.</title>
        <authorList>
            <person name="Guo L."/>
            <person name="Winzer T."/>
            <person name="Yang X."/>
            <person name="Li Y."/>
            <person name="Ning Z."/>
            <person name="He Z."/>
            <person name="Teodor R."/>
            <person name="Lu Y."/>
            <person name="Bowser T.A."/>
            <person name="Graham I.A."/>
            <person name="Ye K."/>
        </authorList>
    </citation>
    <scope>NUCLEOTIDE SEQUENCE [LARGE SCALE GENOMIC DNA]</scope>
    <source>
        <strain evidence="2">cv. HN1</strain>
        <tissue evidence="1">Leaves</tissue>
    </source>
</reference>
<keyword evidence="2" id="KW-1185">Reference proteome</keyword>
<sequence length="90" mass="10508">MGHEEWRNDTRGDYSYQTGDIQNLRSEKGELQQIMLNALGPCYVDCGSFTKCAVGEFFRCGQSLLWHHKILDDDERSLKKEALREIQRLK</sequence>
<gene>
    <name evidence="1" type="ORF">C5167_050130</name>
</gene>
<dbReference type="Gramene" id="RZC74646">
    <property type="protein sequence ID" value="RZC74646"/>
    <property type="gene ID" value="C5167_050130"/>
</dbReference>
<dbReference type="AlphaFoldDB" id="A0A4Y7KP62"/>
<dbReference type="EMBL" id="CM010722">
    <property type="protein sequence ID" value="RZC74646.1"/>
    <property type="molecule type" value="Genomic_DNA"/>
</dbReference>
<evidence type="ECO:0000313" key="2">
    <source>
        <dbReference type="Proteomes" id="UP000316621"/>
    </source>
</evidence>
<name>A0A4Y7KP62_PAPSO</name>
<proteinExistence type="predicted"/>
<organism evidence="1 2">
    <name type="scientific">Papaver somniferum</name>
    <name type="common">Opium poppy</name>
    <dbReference type="NCBI Taxonomy" id="3469"/>
    <lineage>
        <taxon>Eukaryota</taxon>
        <taxon>Viridiplantae</taxon>
        <taxon>Streptophyta</taxon>
        <taxon>Embryophyta</taxon>
        <taxon>Tracheophyta</taxon>
        <taxon>Spermatophyta</taxon>
        <taxon>Magnoliopsida</taxon>
        <taxon>Ranunculales</taxon>
        <taxon>Papaveraceae</taxon>
        <taxon>Papaveroideae</taxon>
        <taxon>Papaver</taxon>
    </lineage>
</organism>
<evidence type="ECO:0000313" key="1">
    <source>
        <dbReference type="EMBL" id="RZC74646.1"/>
    </source>
</evidence>
<accession>A0A4Y7KP62</accession>